<reference evidence="1" key="1">
    <citation type="submission" date="2014-09" db="EMBL/GenBank/DDBJ databases">
        <authorList>
            <person name="Magalhaes I.L.F."/>
            <person name="Oliveira U."/>
            <person name="Santos F.R."/>
            <person name="Vidigal T.H.D.A."/>
            <person name="Brescovit A.D."/>
            <person name="Santos A.J."/>
        </authorList>
    </citation>
    <scope>NUCLEOTIDE SEQUENCE</scope>
    <source>
        <tissue evidence="1">Shoot tissue taken approximately 20 cm above the soil surface</tissue>
    </source>
</reference>
<evidence type="ECO:0000313" key="1">
    <source>
        <dbReference type="EMBL" id="JAE25007.1"/>
    </source>
</evidence>
<reference evidence="1" key="2">
    <citation type="journal article" date="2015" name="Data Brief">
        <title>Shoot transcriptome of the giant reed, Arundo donax.</title>
        <authorList>
            <person name="Barrero R.A."/>
            <person name="Guerrero F.D."/>
            <person name="Moolhuijzen P."/>
            <person name="Goolsby J.A."/>
            <person name="Tidwell J."/>
            <person name="Bellgard S.E."/>
            <person name="Bellgard M.I."/>
        </authorList>
    </citation>
    <scope>NUCLEOTIDE SEQUENCE</scope>
    <source>
        <tissue evidence="1">Shoot tissue taken approximately 20 cm above the soil surface</tissue>
    </source>
</reference>
<accession>A0A0A9GKI6</accession>
<name>A0A0A9GKI6_ARUDO</name>
<proteinExistence type="predicted"/>
<dbReference type="EMBL" id="GBRH01172889">
    <property type="protein sequence ID" value="JAE25007.1"/>
    <property type="molecule type" value="Transcribed_RNA"/>
</dbReference>
<organism evidence="1">
    <name type="scientific">Arundo donax</name>
    <name type="common">Giant reed</name>
    <name type="synonym">Donax arundinaceus</name>
    <dbReference type="NCBI Taxonomy" id="35708"/>
    <lineage>
        <taxon>Eukaryota</taxon>
        <taxon>Viridiplantae</taxon>
        <taxon>Streptophyta</taxon>
        <taxon>Embryophyta</taxon>
        <taxon>Tracheophyta</taxon>
        <taxon>Spermatophyta</taxon>
        <taxon>Magnoliopsida</taxon>
        <taxon>Liliopsida</taxon>
        <taxon>Poales</taxon>
        <taxon>Poaceae</taxon>
        <taxon>PACMAD clade</taxon>
        <taxon>Arundinoideae</taxon>
        <taxon>Arundineae</taxon>
        <taxon>Arundo</taxon>
    </lineage>
</organism>
<sequence length="14" mass="1599">MCSQLTSSMLGRRE</sequence>
<protein>
    <submittedName>
        <fullName evidence="1">Uncharacterized protein</fullName>
    </submittedName>
</protein>